<keyword evidence="2 5" id="KW-0575">Peroxidase</keyword>
<evidence type="ECO:0000256" key="1">
    <source>
        <dbReference type="ARBA" id="ARBA00006926"/>
    </source>
</evidence>
<evidence type="ECO:0000256" key="3">
    <source>
        <dbReference type="ARBA" id="ARBA00023002"/>
    </source>
</evidence>
<dbReference type="Pfam" id="PF00255">
    <property type="entry name" value="GSHPx"/>
    <property type="match status" value="1"/>
</dbReference>
<evidence type="ECO:0000313" key="7">
    <source>
        <dbReference type="EMBL" id="RCK36353.1"/>
    </source>
</evidence>
<dbReference type="InterPro" id="IPR036249">
    <property type="entry name" value="Thioredoxin-like_sf"/>
</dbReference>
<feature type="active site" evidence="4">
    <location>
        <position position="51"/>
    </location>
</feature>
<feature type="domain" description="Thioredoxin" evidence="6">
    <location>
        <begin position="13"/>
        <end position="174"/>
    </location>
</feature>
<dbReference type="PIRSF" id="PIRSF000303">
    <property type="entry name" value="Glutathion_perox"/>
    <property type="match status" value="1"/>
</dbReference>
<accession>A0A367W4M2</accession>
<dbReference type="GO" id="GO:0004601">
    <property type="term" value="F:peroxidase activity"/>
    <property type="evidence" value="ECO:0007669"/>
    <property type="project" value="UniProtKB-KW"/>
</dbReference>
<proteinExistence type="inferred from homology"/>
<dbReference type="GO" id="GO:0034599">
    <property type="term" value="P:cellular response to oxidative stress"/>
    <property type="evidence" value="ECO:0007669"/>
    <property type="project" value="TreeGrafter"/>
</dbReference>
<dbReference type="PANTHER" id="PTHR11592">
    <property type="entry name" value="GLUTATHIONE PEROXIDASE"/>
    <property type="match status" value="1"/>
</dbReference>
<dbReference type="SUPFAM" id="SSF52833">
    <property type="entry name" value="Thioredoxin-like"/>
    <property type="match status" value="1"/>
</dbReference>
<protein>
    <recommendedName>
        <fullName evidence="5">Glutathione peroxidase</fullName>
    </recommendedName>
</protein>
<evidence type="ECO:0000256" key="5">
    <source>
        <dbReference type="RuleBase" id="RU000499"/>
    </source>
</evidence>
<dbReference type="Proteomes" id="UP000253226">
    <property type="component" value="Unassembled WGS sequence"/>
</dbReference>
<dbReference type="EMBL" id="JPWF01000008">
    <property type="protein sequence ID" value="RCK36353.1"/>
    <property type="molecule type" value="Genomic_DNA"/>
</dbReference>
<dbReference type="CDD" id="cd00340">
    <property type="entry name" value="GSH_Peroxidase"/>
    <property type="match status" value="1"/>
</dbReference>
<evidence type="ECO:0000256" key="2">
    <source>
        <dbReference type="ARBA" id="ARBA00022559"/>
    </source>
</evidence>
<gene>
    <name evidence="7" type="ORF">TH19_13885</name>
</gene>
<dbReference type="AlphaFoldDB" id="A0A367W4M2"/>
<reference evidence="7 8" key="1">
    <citation type="submission" date="2014-07" db="EMBL/GenBank/DDBJ databases">
        <title>Draft genome sequence of Thalassospira profundimaris 35.</title>
        <authorList>
            <person name="Lai Q."/>
            <person name="Shao Z."/>
        </authorList>
    </citation>
    <scope>NUCLEOTIDE SEQUENCE [LARGE SCALE GENOMIC DNA]</scope>
    <source>
        <strain evidence="7 8">35</strain>
    </source>
</reference>
<dbReference type="PROSITE" id="PS51352">
    <property type="entry name" value="THIOREDOXIN_2"/>
    <property type="match status" value="1"/>
</dbReference>
<evidence type="ECO:0000256" key="4">
    <source>
        <dbReference type="PIRSR" id="PIRSR000303-1"/>
    </source>
</evidence>
<dbReference type="InterPro" id="IPR013766">
    <property type="entry name" value="Thioredoxin_domain"/>
</dbReference>
<dbReference type="PANTHER" id="PTHR11592:SF78">
    <property type="entry name" value="GLUTATHIONE PEROXIDASE"/>
    <property type="match status" value="1"/>
</dbReference>
<comment type="caution">
    <text evidence="7">The sequence shown here is derived from an EMBL/GenBank/DDBJ whole genome shotgun (WGS) entry which is preliminary data.</text>
</comment>
<organism evidence="7 8">
    <name type="scientific">Thalassospira profundimaris</name>
    <dbReference type="NCBI Taxonomy" id="502049"/>
    <lineage>
        <taxon>Bacteria</taxon>
        <taxon>Pseudomonadati</taxon>
        <taxon>Pseudomonadota</taxon>
        <taxon>Alphaproteobacteria</taxon>
        <taxon>Rhodospirillales</taxon>
        <taxon>Thalassospiraceae</taxon>
        <taxon>Thalassospira</taxon>
    </lineage>
</organism>
<comment type="similarity">
    <text evidence="1 5">Belongs to the glutathione peroxidase family.</text>
</comment>
<dbReference type="Gene3D" id="3.40.30.10">
    <property type="entry name" value="Glutaredoxin"/>
    <property type="match status" value="1"/>
</dbReference>
<dbReference type="InterPro" id="IPR029759">
    <property type="entry name" value="GPX_AS"/>
</dbReference>
<keyword evidence="3 5" id="KW-0560">Oxidoreductase</keyword>
<dbReference type="PROSITE" id="PS51355">
    <property type="entry name" value="GLUTATHIONE_PEROXID_3"/>
    <property type="match status" value="1"/>
</dbReference>
<evidence type="ECO:0000313" key="8">
    <source>
        <dbReference type="Proteomes" id="UP000253226"/>
    </source>
</evidence>
<dbReference type="PRINTS" id="PR01011">
    <property type="entry name" value="GLUTPROXDASE"/>
</dbReference>
<name>A0A367W4M2_9PROT</name>
<evidence type="ECO:0000259" key="6">
    <source>
        <dbReference type="PROSITE" id="PS51352"/>
    </source>
</evidence>
<dbReference type="InterPro" id="IPR000889">
    <property type="entry name" value="Glutathione_peroxidase"/>
</dbReference>
<dbReference type="PROSITE" id="PS00460">
    <property type="entry name" value="GLUTATHIONE_PEROXID_1"/>
    <property type="match status" value="1"/>
</dbReference>
<sequence length="176" mass="19274">MAVIFTWRGAMASADAQTAHDFSFPSIIGGELHLADYQGKAVLLVNTASMCGFTPQYEGLQKLWEDYRDRGLVVLGVPSGDFGGQEYGDDAAIQEFCEVNFDIDFPMTSKTVVRGSDAHPFFKWALDVMGDENAPKWNFHKYLIGKNGDLVASFDTRVKPGDDEIIAAINAALPSN</sequence>